<dbReference type="Gene3D" id="2.60.120.180">
    <property type="match status" value="1"/>
</dbReference>
<name>A0A919KHV0_9XANT</name>
<dbReference type="InterPro" id="IPR033123">
    <property type="entry name" value="GH11_dom"/>
</dbReference>
<dbReference type="Pfam" id="PF00457">
    <property type="entry name" value="Glyco_hydro_11"/>
    <property type="match status" value="1"/>
</dbReference>
<dbReference type="PANTHER" id="PTHR46828">
    <property type="entry name" value="ENDO-1,4-BETA-XYLANASE A-RELATED"/>
    <property type="match status" value="1"/>
</dbReference>
<feature type="signal peptide" evidence="11">
    <location>
        <begin position="1"/>
        <end position="30"/>
    </location>
</feature>
<keyword evidence="11" id="KW-0732">Signal</keyword>
<dbReference type="Proteomes" id="UP000623958">
    <property type="component" value="Unassembled WGS sequence"/>
</dbReference>
<evidence type="ECO:0000259" key="12">
    <source>
        <dbReference type="PROSITE" id="PS51761"/>
    </source>
</evidence>
<evidence type="ECO:0000256" key="2">
    <source>
        <dbReference type="ARBA" id="ARBA00004851"/>
    </source>
</evidence>
<dbReference type="InterPro" id="IPR018208">
    <property type="entry name" value="GH11_AS_1"/>
</dbReference>
<dbReference type="InterPro" id="IPR001137">
    <property type="entry name" value="Glyco_hydro_11"/>
</dbReference>
<evidence type="ECO:0000256" key="3">
    <source>
        <dbReference type="ARBA" id="ARBA00012590"/>
    </source>
</evidence>
<protein>
    <recommendedName>
        <fullName evidence="3 9">Endo-1,4-beta-xylanase</fullName>
        <ecNumber evidence="3 9">3.2.1.8</ecNumber>
    </recommendedName>
</protein>
<dbReference type="InterPro" id="IPR013320">
    <property type="entry name" value="ConA-like_dom_sf"/>
</dbReference>
<dbReference type="PROSITE" id="PS51761">
    <property type="entry name" value="GH11_3"/>
    <property type="match status" value="1"/>
</dbReference>
<feature type="active site" description="Proton donor" evidence="9">
    <location>
        <position position="213"/>
    </location>
</feature>
<evidence type="ECO:0000256" key="11">
    <source>
        <dbReference type="SAM" id="SignalP"/>
    </source>
</evidence>
<gene>
    <name evidence="13" type="primary">xynA</name>
    <name evidence="13" type="ORF">GCM10009090_15830</name>
</gene>
<dbReference type="AlphaFoldDB" id="A0A919KHV0"/>
<evidence type="ECO:0000256" key="6">
    <source>
        <dbReference type="ARBA" id="ARBA00023277"/>
    </source>
</evidence>
<keyword evidence="5 9" id="KW-0378">Hydrolase</keyword>
<proteinExistence type="inferred from homology"/>
<accession>A0A919KHV0</accession>
<evidence type="ECO:0000256" key="9">
    <source>
        <dbReference type="PROSITE-ProRule" id="PRU01097"/>
    </source>
</evidence>
<comment type="caution">
    <text evidence="13">The sequence shown here is derived from an EMBL/GenBank/DDBJ whole genome shotgun (WGS) entry which is preliminary data.</text>
</comment>
<evidence type="ECO:0000256" key="5">
    <source>
        <dbReference type="ARBA" id="ARBA00022801"/>
    </source>
</evidence>
<evidence type="ECO:0000256" key="1">
    <source>
        <dbReference type="ARBA" id="ARBA00000681"/>
    </source>
</evidence>
<comment type="similarity">
    <text evidence="9 10">Belongs to the glycosyl hydrolase 11 (cellulase G) family.</text>
</comment>
<comment type="pathway">
    <text evidence="2 9 10">Glycan degradation; xylan degradation.</text>
</comment>
<evidence type="ECO:0000256" key="7">
    <source>
        <dbReference type="ARBA" id="ARBA00023295"/>
    </source>
</evidence>
<dbReference type="EC" id="3.2.1.8" evidence="3 9"/>
<dbReference type="GO" id="GO:0031176">
    <property type="term" value="F:endo-1,4-beta-xylanase activity"/>
    <property type="evidence" value="ECO:0007669"/>
    <property type="project" value="UniProtKB-UniRule"/>
</dbReference>
<sequence>MKFAALKMIALTRLLPAAVLALGASAGANAQQVCNNQTGTHNGYFYSFWKDGGSACVTLGNDGNYSTTYNLGGNYNLVTGKGWATGSSTRRVGYNAGVFNPGSNSYLTLYGWTTNPLIEYYVVDNWGGFTPPGGGTFMGTVNSDGGTYNVYRTQRVNAPSIIGNATFYQYWSVRTSKRPTGTNNTITFANHVNAWASFGMNLGTHNYQIMATEGFGANGSSNVTVWQQ</sequence>
<keyword evidence="14" id="KW-1185">Reference proteome</keyword>
<dbReference type="PRINTS" id="PR00911">
    <property type="entry name" value="GLHYDRLASE11"/>
</dbReference>
<dbReference type="EMBL" id="BNBA01000010">
    <property type="protein sequence ID" value="GHH52341.1"/>
    <property type="molecule type" value="Genomic_DNA"/>
</dbReference>
<dbReference type="RefSeq" id="WP_305955992.1">
    <property type="nucleotide sequence ID" value="NZ_BNBA01000010.1"/>
</dbReference>
<evidence type="ECO:0000313" key="14">
    <source>
        <dbReference type="Proteomes" id="UP000623958"/>
    </source>
</evidence>
<organism evidence="13 14">
    <name type="scientific">Xanthomonas boreopolis</name>
    <dbReference type="NCBI Taxonomy" id="86183"/>
    <lineage>
        <taxon>Bacteria</taxon>
        <taxon>Pseudomonadati</taxon>
        <taxon>Pseudomonadota</taxon>
        <taxon>Gammaproteobacteria</taxon>
        <taxon>Lysobacterales</taxon>
        <taxon>Lysobacteraceae</taxon>
        <taxon>Xanthomonas</taxon>
    </lineage>
</organism>
<feature type="chain" id="PRO_5037479229" description="Endo-1,4-beta-xylanase" evidence="11">
    <location>
        <begin position="31"/>
        <end position="228"/>
    </location>
</feature>
<evidence type="ECO:0000313" key="13">
    <source>
        <dbReference type="EMBL" id="GHH52341.1"/>
    </source>
</evidence>
<keyword evidence="8 9" id="KW-0624">Polysaccharide degradation</keyword>
<dbReference type="GO" id="GO:0045493">
    <property type="term" value="P:xylan catabolic process"/>
    <property type="evidence" value="ECO:0007669"/>
    <property type="project" value="UniProtKB-UniRule"/>
</dbReference>
<evidence type="ECO:0000256" key="4">
    <source>
        <dbReference type="ARBA" id="ARBA00022651"/>
    </source>
</evidence>
<feature type="active site" description="Nucleophile" evidence="9">
    <location>
        <position position="119"/>
    </location>
</feature>
<keyword evidence="7 9" id="KW-0326">Glycosidase</keyword>
<dbReference type="PANTHER" id="PTHR46828:SF2">
    <property type="entry name" value="ENDO-1,4-BETA-XYLANASE A-RELATED"/>
    <property type="match status" value="1"/>
</dbReference>
<comment type="catalytic activity">
    <reaction evidence="1 9 10">
        <text>Endohydrolysis of (1-&gt;4)-beta-D-xylosidic linkages in xylans.</text>
        <dbReference type="EC" id="3.2.1.8"/>
    </reaction>
</comment>
<evidence type="ECO:0000256" key="10">
    <source>
        <dbReference type="RuleBase" id="RU362015"/>
    </source>
</evidence>
<feature type="domain" description="GH11" evidence="12">
    <location>
        <begin position="32"/>
        <end position="226"/>
    </location>
</feature>
<dbReference type="PROSITE" id="PS00776">
    <property type="entry name" value="GH11_1"/>
    <property type="match status" value="1"/>
</dbReference>
<reference evidence="13" key="1">
    <citation type="journal article" date="2014" name="Int. J. Syst. Evol. Microbiol.">
        <title>Complete genome sequence of Corynebacterium casei LMG S-19264T (=DSM 44701T), isolated from a smear-ripened cheese.</title>
        <authorList>
            <consortium name="US DOE Joint Genome Institute (JGI-PGF)"/>
            <person name="Walter F."/>
            <person name="Albersmeier A."/>
            <person name="Kalinowski J."/>
            <person name="Ruckert C."/>
        </authorList>
    </citation>
    <scope>NUCLEOTIDE SEQUENCE</scope>
    <source>
        <strain evidence="13">JCM 13306</strain>
    </source>
</reference>
<keyword evidence="4 9" id="KW-0858">Xylan degradation</keyword>
<dbReference type="SUPFAM" id="SSF49899">
    <property type="entry name" value="Concanavalin A-like lectins/glucanases"/>
    <property type="match status" value="1"/>
</dbReference>
<evidence type="ECO:0000256" key="8">
    <source>
        <dbReference type="ARBA" id="ARBA00023326"/>
    </source>
</evidence>
<keyword evidence="6 9" id="KW-0119">Carbohydrate metabolism</keyword>
<dbReference type="InterPro" id="IPR013319">
    <property type="entry name" value="GH11/12"/>
</dbReference>
<reference evidence="13" key="2">
    <citation type="submission" date="2020-09" db="EMBL/GenBank/DDBJ databases">
        <authorList>
            <person name="Sun Q."/>
            <person name="Ohkuma M."/>
        </authorList>
    </citation>
    <scope>NUCLEOTIDE SEQUENCE</scope>
    <source>
        <strain evidence="13">JCM 13306</strain>
    </source>
</reference>